<feature type="domain" description="NAD-dependent epimerase/dehydratase" evidence="1">
    <location>
        <begin position="4"/>
        <end position="236"/>
    </location>
</feature>
<dbReference type="AlphaFoldDB" id="A0A7W3JU56"/>
<gene>
    <name evidence="2" type="ORF">FB555_001343</name>
</gene>
<sequence>MVRALVIGANGFIGSHLVDAMCDAGYDVTAFDRFSNGKRTFAATSVTEFIGDFLNRGDIEKAVKGQDFVFHFLSTTTPATAQSDPSLDIRTNVEPTVQLLEACVDAGVQRFFYASTGGAIYGNQGLESYSELDMPLPVSPYAIGKLTVENYLRYFHATHDLSSVALRISNPYGSGQALHKKQGLIPIAIRRILNAQPVVQMGDGSMVRDFIYIDDLIAMILKIAAHTPNWPIYNLGSGRAASVAEVIAAVGRATNRPVELDIQPAPATFVRKVVLDISRYIEEFGAVSFSTLDEGILRTLEGSGENIGK</sequence>
<dbReference type="InterPro" id="IPR050177">
    <property type="entry name" value="Lipid_A_modif_metabolic_enz"/>
</dbReference>
<dbReference type="InterPro" id="IPR036291">
    <property type="entry name" value="NAD(P)-bd_dom_sf"/>
</dbReference>
<dbReference type="SUPFAM" id="SSF51735">
    <property type="entry name" value="NAD(P)-binding Rossmann-fold domains"/>
    <property type="match status" value="1"/>
</dbReference>
<dbReference type="InterPro" id="IPR001509">
    <property type="entry name" value="Epimerase_deHydtase"/>
</dbReference>
<dbReference type="EC" id="5.1.3.2" evidence="2"/>
<proteinExistence type="predicted"/>
<dbReference type="PANTHER" id="PTHR43245:SF13">
    <property type="entry name" value="UDP-D-APIOSE_UDP-D-XYLOSE SYNTHASE 2"/>
    <property type="match status" value="1"/>
</dbReference>
<keyword evidence="2" id="KW-0413">Isomerase</keyword>
<protein>
    <submittedName>
        <fullName evidence="2">UDP-glucose 4-epimerase</fullName>
        <ecNumber evidence="2">5.1.3.2</ecNumber>
    </submittedName>
</protein>
<dbReference type="PANTHER" id="PTHR43245">
    <property type="entry name" value="BIFUNCTIONAL POLYMYXIN RESISTANCE PROTEIN ARNA"/>
    <property type="match status" value="1"/>
</dbReference>
<accession>A0A7W3JU56</accession>
<dbReference type="Gene3D" id="3.90.25.10">
    <property type="entry name" value="UDP-galactose 4-epimerase, domain 1"/>
    <property type="match status" value="1"/>
</dbReference>
<keyword evidence="3" id="KW-1185">Reference proteome</keyword>
<dbReference type="EMBL" id="JACGWU010000003">
    <property type="protein sequence ID" value="MBA8829240.1"/>
    <property type="molecule type" value="Genomic_DNA"/>
</dbReference>
<evidence type="ECO:0000313" key="3">
    <source>
        <dbReference type="Proteomes" id="UP000524237"/>
    </source>
</evidence>
<evidence type="ECO:0000259" key="1">
    <source>
        <dbReference type="Pfam" id="PF01370"/>
    </source>
</evidence>
<dbReference type="Pfam" id="PF01370">
    <property type="entry name" value="Epimerase"/>
    <property type="match status" value="1"/>
</dbReference>
<name>A0A7W3JU56_9MICO</name>
<dbReference type="RefSeq" id="WP_182484680.1">
    <property type="nucleotide sequence ID" value="NZ_JACGWU010000003.1"/>
</dbReference>
<dbReference type="Gene3D" id="3.40.50.720">
    <property type="entry name" value="NAD(P)-binding Rossmann-like Domain"/>
    <property type="match status" value="1"/>
</dbReference>
<dbReference type="GO" id="GO:0003978">
    <property type="term" value="F:UDP-glucose 4-epimerase activity"/>
    <property type="evidence" value="ECO:0007669"/>
    <property type="project" value="UniProtKB-EC"/>
</dbReference>
<evidence type="ECO:0000313" key="2">
    <source>
        <dbReference type="EMBL" id="MBA8829240.1"/>
    </source>
</evidence>
<comment type="caution">
    <text evidence="2">The sequence shown here is derived from an EMBL/GenBank/DDBJ whole genome shotgun (WGS) entry which is preliminary data.</text>
</comment>
<reference evidence="2 3" key="1">
    <citation type="submission" date="2020-07" db="EMBL/GenBank/DDBJ databases">
        <title>Sequencing the genomes of 1000 actinobacteria strains.</title>
        <authorList>
            <person name="Klenk H.-P."/>
        </authorList>
    </citation>
    <scope>NUCLEOTIDE SEQUENCE [LARGE SCALE GENOMIC DNA]</scope>
    <source>
        <strain evidence="2 3">DSM 23737</strain>
    </source>
</reference>
<dbReference type="Proteomes" id="UP000524237">
    <property type="component" value="Unassembled WGS sequence"/>
</dbReference>
<organism evidence="2 3">
    <name type="scientific">Alpinimonas psychrophila</name>
    <dbReference type="NCBI Taxonomy" id="748908"/>
    <lineage>
        <taxon>Bacteria</taxon>
        <taxon>Bacillati</taxon>
        <taxon>Actinomycetota</taxon>
        <taxon>Actinomycetes</taxon>
        <taxon>Micrococcales</taxon>
        <taxon>Microbacteriaceae</taxon>
        <taxon>Alpinimonas</taxon>
    </lineage>
</organism>